<dbReference type="SMART" id="SM00903">
    <property type="entry name" value="Flavin_Reduct"/>
    <property type="match status" value="1"/>
</dbReference>
<gene>
    <name evidence="3" type="ORF">EDD54_1267</name>
</gene>
<sequence length="186" mass="19239">MAYADHVHDMPPAGSASPVGTDIFAVPTVDRQAYRGGMARLAAAVNIVTGAGDDGWVGLTASAVTSVTDDPATLIVCVNRNAQAHATFTKSRILCVNTAAAEHEALAMAFAGGTKDMAARFAAGRWTTLVTGAPVLEGATAAFDCRVANVVGGASHDVLFCEVLAVRESPTAEALVYHARKFHRLS</sequence>
<evidence type="ECO:0000256" key="1">
    <source>
        <dbReference type="ARBA" id="ARBA00023002"/>
    </source>
</evidence>
<proteinExistence type="predicted"/>
<dbReference type="PANTHER" id="PTHR30466:SF1">
    <property type="entry name" value="FMN REDUCTASE (NADH) RUTF"/>
    <property type="match status" value="1"/>
</dbReference>
<keyword evidence="1" id="KW-0560">Oxidoreductase</keyword>
<organism evidence="3 4">
    <name type="scientific">Oharaeibacter diazotrophicus</name>
    <dbReference type="NCBI Taxonomy" id="1920512"/>
    <lineage>
        <taxon>Bacteria</taxon>
        <taxon>Pseudomonadati</taxon>
        <taxon>Pseudomonadota</taxon>
        <taxon>Alphaproteobacteria</taxon>
        <taxon>Hyphomicrobiales</taxon>
        <taxon>Pleomorphomonadaceae</taxon>
        <taxon>Oharaeibacter</taxon>
    </lineage>
</organism>
<reference evidence="3 4" key="1">
    <citation type="submission" date="2019-03" db="EMBL/GenBank/DDBJ databases">
        <title>Genomic Encyclopedia of Type Strains, Phase IV (KMG-IV): sequencing the most valuable type-strain genomes for metagenomic binning, comparative biology and taxonomic classification.</title>
        <authorList>
            <person name="Goeker M."/>
        </authorList>
    </citation>
    <scope>NUCLEOTIDE SEQUENCE [LARGE SCALE GENOMIC DNA]</scope>
    <source>
        <strain evidence="3 4">DSM 102969</strain>
    </source>
</reference>
<dbReference type="SUPFAM" id="SSF50475">
    <property type="entry name" value="FMN-binding split barrel"/>
    <property type="match status" value="1"/>
</dbReference>
<evidence type="ECO:0000313" key="4">
    <source>
        <dbReference type="Proteomes" id="UP000294547"/>
    </source>
</evidence>
<dbReference type="Gene3D" id="2.30.110.10">
    <property type="entry name" value="Electron Transport, Fmn-binding Protein, Chain A"/>
    <property type="match status" value="1"/>
</dbReference>
<dbReference type="GO" id="GO:0006208">
    <property type="term" value="P:pyrimidine nucleobase catabolic process"/>
    <property type="evidence" value="ECO:0007669"/>
    <property type="project" value="TreeGrafter"/>
</dbReference>
<dbReference type="EMBL" id="SNXY01000006">
    <property type="protein sequence ID" value="TDP87373.1"/>
    <property type="molecule type" value="Genomic_DNA"/>
</dbReference>
<dbReference type="AlphaFoldDB" id="A0A4R6RL64"/>
<protein>
    <submittedName>
        <fullName evidence="3">Flavin reductase</fullName>
    </submittedName>
</protein>
<dbReference type="InterPro" id="IPR002563">
    <property type="entry name" value="Flavin_Rdtase-like_dom"/>
</dbReference>
<name>A0A4R6RL64_9HYPH</name>
<dbReference type="InterPro" id="IPR012349">
    <property type="entry name" value="Split_barrel_FMN-bd"/>
</dbReference>
<feature type="domain" description="Flavin reductase like" evidence="2">
    <location>
        <begin position="38"/>
        <end position="184"/>
    </location>
</feature>
<dbReference type="GO" id="GO:0010181">
    <property type="term" value="F:FMN binding"/>
    <property type="evidence" value="ECO:0007669"/>
    <property type="project" value="InterPro"/>
</dbReference>
<accession>A0A4R6RL64</accession>
<dbReference type="RefSeq" id="WP_245515654.1">
    <property type="nucleotide sequence ID" value="NZ_BSPM01000008.1"/>
</dbReference>
<evidence type="ECO:0000313" key="3">
    <source>
        <dbReference type="EMBL" id="TDP87373.1"/>
    </source>
</evidence>
<keyword evidence="4" id="KW-1185">Reference proteome</keyword>
<dbReference type="GO" id="GO:0042602">
    <property type="term" value="F:riboflavin reductase (NADPH) activity"/>
    <property type="evidence" value="ECO:0007669"/>
    <property type="project" value="TreeGrafter"/>
</dbReference>
<dbReference type="Proteomes" id="UP000294547">
    <property type="component" value="Unassembled WGS sequence"/>
</dbReference>
<comment type="caution">
    <text evidence="3">The sequence shown here is derived from an EMBL/GenBank/DDBJ whole genome shotgun (WGS) entry which is preliminary data.</text>
</comment>
<dbReference type="InterPro" id="IPR050268">
    <property type="entry name" value="NADH-dep_flavin_reductase"/>
</dbReference>
<dbReference type="PANTHER" id="PTHR30466">
    <property type="entry name" value="FLAVIN REDUCTASE"/>
    <property type="match status" value="1"/>
</dbReference>
<dbReference type="Pfam" id="PF01613">
    <property type="entry name" value="Flavin_Reduct"/>
    <property type="match status" value="1"/>
</dbReference>
<evidence type="ECO:0000259" key="2">
    <source>
        <dbReference type="SMART" id="SM00903"/>
    </source>
</evidence>